<proteinExistence type="predicted"/>
<feature type="transmembrane region" description="Helical" evidence="1">
    <location>
        <begin position="37"/>
        <end position="57"/>
    </location>
</feature>
<feature type="transmembrane region" description="Helical" evidence="1">
    <location>
        <begin position="6"/>
        <end position="25"/>
    </location>
</feature>
<accession>A0ABT3IMW9</accession>
<feature type="transmembrane region" description="Helical" evidence="1">
    <location>
        <begin position="162"/>
        <end position="184"/>
    </location>
</feature>
<dbReference type="RefSeq" id="WP_264731538.1">
    <property type="nucleotide sequence ID" value="NZ_JAPDNR010000001.1"/>
</dbReference>
<keyword evidence="1" id="KW-0812">Transmembrane</keyword>
<evidence type="ECO:0000256" key="1">
    <source>
        <dbReference type="SAM" id="Phobius"/>
    </source>
</evidence>
<comment type="caution">
    <text evidence="2">The sequence shown here is derived from an EMBL/GenBank/DDBJ whole genome shotgun (WGS) entry which is preliminary data.</text>
</comment>
<feature type="transmembrane region" description="Helical" evidence="1">
    <location>
        <begin position="92"/>
        <end position="111"/>
    </location>
</feature>
<keyword evidence="1" id="KW-0472">Membrane</keyword>
<evidence type="ECO:0000313" key="3">
    <source>
        <dbReference type="Proteomes" id="UP001207742"/>
    </source>
</evidence>
<dbReference type="EMBL" id="JAPDNS010000001">
    <property type="protein sequence ID" value="MCW3485303.1"/>
    <property type="molecule type" value="Genomic_DNA"/>
</dbReference>
<feature type="transmembrane region" description="Helical" evidence="1">
    <location>
        <begin position="117"/>
        <end position="141"/>
    </location>
</feature>
<organism evidence="2 3">
    <name type="scientific">Chitinophaga nivalis</name>
    <dbReference type="NCBI Taxonomy" id="2991709"/>
    <lineage>
        <taxon>Bacteria</taxon>
        <taxon>Pseudomonadati</taxon>
        <taxon>Bacteroidota</taxon>
        <taxon>Chitinophagia</taxon>
        <taxon>Chitinophagales</taxon>
        <taxon>Chitinophagaceae</taxon>
        <taxon>Chitinophaga</taxon>
    </lineage>
</organism>
<feature type="transmembrane region" description="Helical" evidence="1">
    <location>
        <begin position="63"/>
        <end position="80"/>
    </location>
</feature>
<evidence type="ECO:0008006" key="4">
    <source>
        <dbReference type="Google" id="ProtNLM"/>
    </source>
</evidence>
<dbReference type="Proteomes" id="UP001207742">
    <property type="component" value="Unassembled WGS sequence"/>
</dbReference>
<reference evidence="2 3" key="1">
    <citation type="submission" date="2022-10" db="EMBL/GenBank/DDBJ databases">
        <title>Chitinophaga nivalis PC15 sp. nov., isolated from Pyeongchang county, South Korea.</title>
        <authorList>
            <person name="Trinh H.N."/>
        </authorList>
    </citation>
    <scope>NUCLEOTIDE SEQUENCE [LARGE SCALE GENOMIC DNA]</scope>
    <source>
        <strain evidence="2 3">PC14</strain>
    </source>
</reference>
<sequence>MMNFSETIIVLSHVPILLTVVYAALYYKRFPHELKVFSWFIFLSGIIQFTSLAFWYAGKNNMPLLHIYVAAGFVCLAWFYQTLLRGFVNSKIIGLITGLFLLFTIINSLFFQSVLTFNSIALTVESVLIVILTLFTFRFFLSDIVKETSGRDLKSLNWINAGLFIYYSSSILLFYFGSVITHAFSRSLSLYAWIFHSFFSIVMYSCFFIGLWKRSKT</sequence>
<feature type="transmembrane region" description="Helical" evidence="1">
    <location>
        <begin position="190"/>
        <end position="212"/>
    </location>
</feature>
<name>A0ABT3IMW9_9BACT</name>
<protein>
    <recommendedName>
        <fullName evidence="4">YhhN-like protein</fullName>
    </recommendedName>
</protein>
<gene>
    <name evidence="2" type="ORF">OL497_15440</name>
</gene>
<evidence type="ECO:0000313" key="2">
    <source>
        <dbReference type="EMBL" id="MCW3485303.1"/>
    </source>
</evidence>
<keyword evidence="3" id="KW-1185">Reference proteome</keyword>
<keyword evidence="1" id="KW-1133">Transmembrane helix</keyword>